<dbReference type="OrthoDB" id="8456570at2"/>
<dbReference type="EMBL" id="NHON01000022">
    <property type="protein sequence ID" value="OWJ66592.1"/>
    <property type="molecule type" value="Genomic_DNA"/>
</dbReference>
<evidence type="ECO:0000313" key="3">
    <source>
        <dbReference type="Proteomes" id="UP000196655"/>
    </source>
</evidence>
<organism evidence="2 3">
    <name type="scientific">Inquilinus limosus</name>
    <dbReference type="NCBI Taxonomy" id="171674"/>
    <lineage>
        <taxon>Bacteria</taxon>
        <taxon>Pseudomonadati</taxon>
        <taxon>Pseudomonadota</taxon>
        <taxon>Alphaproteobacteria</taxon>
        <taxon>Rhodospirillales</taxon>
        <taxon>Rhodospirillaceae</taxon>
        <taxon>Inquilinus</taxon>
    </lineage>
</organism>
<dbReference type="Pfam" id="PF04230">
    <property type="entry name" value="PS_pyruv_trans"/>
    <property type="match status" value="1"/>
</dbReference>
<gene>
    <name evidence="2" type="ORF">BWR60_13920</name>
</gene>
<dbReference type="InterPro" id="IPR007345">
    <property type="entry name" value="Polysacch_pyruvyl_Trfase"/>
</dbReference>
<dbReference type="AlphaFoldDB" id="A0A211ZMT4"/>
<feature type="domain" description="Polysaccharide pyruvyl transferase" evidence="1">
    <location>
        <begin position="184"/>
        <end position="433"/>
    </location>
</feature>
<protein>
    <recommendedName>
        <fullName evidence="1">Polysaccharide pyruvyl transferase domain-containing protein</fullName>
    </recommendedName>
</protein>
<comment type="caution">
    <text evidence="2">The sequence shown here is derived from an EMBL/GenBank/DDBJ whole genome shotgun (WGS) entry which is preliminary data.</text>
</comment>
<dbReference type="STRING" id="1122125.GCA_000423185_01772"/>
<reference evidence="3" key="1">
    <citation type="submission" date="2017-05" db="EMBL/GenBank/DDBJ databases">
        <authorList>
            <person name="Macchi M."/>
            <person name="Festa S."/>
            <person name="Coppotelli B.M."/>
            <person name="Morelli I.S."/>
        </authorList>
    </citation>
    <scope>NUCLEOTIDE SEQUENCE [LARGE SCALE GENOMIC DNA]</scope>
    <source>
        <strain evidence="3">I</strain>
    </source>
</reference>
<evidence type="ECO:0000259" key="1">
    <source>
        <dbReference type="Pfam" id="PF04230"/>
    </source>
</evidence>
<keyword evidence="3" id="KW-1185">Reference proteome</keyword>
<dbReference type="Proteomes" id="UP000196655">
    <property type="component" value="Unassembled WGS sequence"/>
</dbReference>
<proteinExistence type="predicted"/>
<dbReference type="PANTHER" id="PTHR36836:SF1">
    <property type="entry name" value="COLANIC ACID BIOSYNTHESIS PROTEIN WCAK"/>
    <property type="match status" value="1"/>
</dbReference>
<sequence>MTATQPVRPGPGGRRTPLSAFRRMSGRLSETPLFQPDSWRGPVDKHHKDMIAALKLASGDEVLVPDYLFEALSNALANARIIPYSAVTQLKSPIPDYAIVHKGLMPRLPRQVLQALVIHGDVLHANEVFVVFARHAAGAARSALDVTRRRHSQPVLDYVKRDTGVRQRHADRRAVVVSAFGVGNVGDDAVSFGAREVLYRNGFDQVDLVGPNPDYAVIDSADLVVIGGGGLLYDSSFSNVSNYTAPIRYAYERGIPSAVLGVGTQGIRTTLGAAAFKDALSLARLVTVRERSDATLLTETVGLKNVHTTGDLALLLADGPRPVPVRRDPGLAVLSLSHSLEGWLAKRDSTIDAYLDETLDSLGRGYNKVIGVVHSVDDEAIYERLRQRREIQVVKAADYDVSAVMDLYGSAGLVVSSRFHGLLFSVMGRTPLIQVCGPTSKSGRALAERFPSLTRAAILLDAANRNLRIGDAIEFVQPVNDEERAAAIAGARDNVDQFAAAFDRKPVVAVEALAIDPPPAAKALPAFDEADAPPAAAEPSKNQEIVLPDHVVVRTSDAVQLAVPVDGAEVELQEIEARRWRNSTLACAAKVLKPGDKVVDLDPGFLYFASAFGSLVSRAGSVSVAYEKSKGEPILQQYRALNGQGDQAAIELCDAADPKQLSQACDAAALVRLRLSGQAARDRADCVRAIRSRSPHVILEAPDLPAVRNAIDAFLGSEIAREGRRIFTIAESDLVERPIYEISQLDETTLLLQLEDSHHG</sequence>
<accession>A0A211ZMT4</accession>
<evidence type="ECO:0000313" key="2">
    <source>
        <dbReference type="EMBL" id="OWJ66592.1"/>
    </source>
</evidence>
<name>A0A211ZMT4_9PROT</name>
<dbReference type="PANTHER" id="PTHR36836">
    <property type="entry name" value="COLANIC ACID BIOSYNTHESIS PROTEIN WCAK"/>
    <property type="match status" value="1"/>
</dbReference>